<dbReference type="Proteomes" id="UP000054560">
    <property type="component" value="Unassembled WGS sequence"/>
</dbReference>
<keyword evidence="2" id="KW-0808">Transferase</keyword>
<name>A0A0L0FNQ5_9EUKA</name>
<evidence type="ECO:0000256" key="8">
    <source>
        <dbReference type="PIRSR" id="PIRSR630616-3"/>
    </source>
</evidence>
<dbReference type="Pfam" id="PF00069">
    <property type="entry name" value="Pkinase"/>
    <property type="match status" value="1"/>
</dbReference>
<evidence type="ECO:0000256" key="2">
    <source>
        <dbReference type="ARBA" id="ARBA00022679"/>
    </source>
</evidence>
<evidence type="ECO:0000313" key="11">
    <source>
        <dbReference type="Proteomes" id="UP000054560"/>
    </source>
</evidence>
<dbReference type="eggNOG" id="KOG0590">
    <property type="taxonomic scope" value="Eukaryota"/>
</dbReference>
<feature type="binding site" evidence="7">
    <location>
        <position position="199"/>
    </location>
    <ligand>
        <name>ATP</name>
        <dbReference type="ChEBI" id="CHEBI:30616"/>
    </ligand>
</feature>
<feature type="domain" description="Protein kinase" evidence="9">
    <location>
        <begin position="61"/>
        <end position="325"/>
    </location>
</feature>
<dbReference type="EMBL" id="KQ242484">
    <property type="protein sequence ID" value="KNC78465.1"/>
    <property type="molecule type" value="Genomic_DNA"/>
</dbReference>
<dbReference type="RefSeq" id="XP_014152367.1">
    <property type="nucleotide sequence ID" value="XM_014296892.1"/>
</dbReference>
<dbReference type="InterPro" id="IPR000719">
    <property type="entry name" value="Prot_kinase_dom"/>
</dbReference>
<keyword evidence="5 7" id="KW-0067">ATP-binding</keyword>
<accession>A0A0L0FNQ5</accession>
<dbReference type="InterPro" id="IPR011009">
    <property type="entry name" value="Kinase-like_dom_sf"/>
</dbReference>
<evidence type="ECO:0000313" key="10">
    <source>
        <dbReference type="EMBL" id="KNC78465.1"/>
    </source>
</evidence>
<dbReference type="GO" id="GO:0005524">
    <property type="term" value="F:ATP binding"/>
    <property type="evidence" value="ECO:0007669"/>
    <property type="project" value="UniProtKB-KW"/>
</dbReference>
<evidence type="ECO:0000256" key="1">
    <source>
        <dbReference type="ARBA" id="ARBA00022527"/>
    </source>
</evidence>
<evidence type="ECO:0000256" key="4">
    <source>
        <dbReference type="ARBA" id="ARBA00022777"/>
    </source>
</evidence>
<sequence length="385" mass="43241">MSVKKVLDWMALAIDVDKKPVVTEASKVTEQASKVAEQVDQCIRHKTSKKHRVFKHLLQEYVVLQNLTSGSTATIFLAQEAKTGRVVVIKEQLLENRDLYSISREAAIHSMVHHENVIDLIATSRNHKVMVLVQEYLSGGELFDIVVPDVGLDTAIVKSYVLQLSSAVGYLHNMGIAHRDIKPENIVLDESKSTVKLIDLGLSEVISSDSKAIYKRHIGTIPYMAPELLVQDAAPRITLDLKKADVWALGIVMYCLLVGRFPWSKANANSKEYRKYQCKPEELLRAAPWTTLGPVQRELLVHMLDINPESRWSVNEVQNYIYRFWPDLDKKGRRTVECDSPIDSGYNSMSEMSNSSAPCSPRVAAVGDAGDHNRKIAMNLQSLYV</sequence>
<feature type="cross-link" description="Glycyl lysine isopeptide (Lys-Gly) (interchain with G-Cter in SUMO2)" evidence="8">
    <location>
        <position position="182"/>
    </location>
</feature>
<dbReference type="STRING" id="667725.A0A0L0FNQ5"/>
<proteinExistence type="predicted"/>
<reference evidence="10 11" key="1">
    <citation type="submission" date="2011-02" db="EMBL/GenBank/DDBJ databases">
        <title>The Genome Sequence of Sphaeroforma arctica JP610.</title>
        <authorList>
            <consortium name="The Broad Institute Genome Sequencing Platform"/>
            <person name="Russ C."/>
            <person name="Cuomo C."/>
            <person name="Young S.K."/>
            <person name="Zeng Q."/>
            <person name="Gargeya S."/>
            <person name="Alvarado L."/>
            <person name="Berlin A."/>
            <person name="Chapman S.B."/>
            <person name="Chen Z."/>
            <person name="Freedman E."/>
            <person name="Gellesch M."/>
            <person name="Goldberg J."/>
            <person name="Griggs A."/>
            <person name="Gujja S."/>
            <person name="Heilman E."/>
            <person name="Heiman D."/>
            <person name="Howarth C."/>
            <person name="Mehta T."/>
            <person name="Neiman D."/>
            <person name="Pearson M."/>
            <person name="Roberts A."/>
            <person name="Saif S."/>
            <person name="Shea T."/>
            <person name="Shenoy N."/>
            <person name="Sisk P."/>
            <person name="Stolte C."/>
            <person name="Sykes S."/>
            <person name="White J."/>
            <person name="Yandava C."/>
            <person name="Burger G."/>
            <person name="Gray M.W."/>
            <person name="Holland P.W.H."/>
            <person name="King N."/>
            <person name="Lang F.B.F."/>
            <person name="Roger A.J."/>
            <person name="Ruiz-Trillo I."/>
            <person name="Haas B."/>
            <person name="Nusbaum C."/>
            <person name="Birren B."/>
        </authorList>
    </citation>
    <scope>NUCLEOTIDE SEQUENCE [LARGE SCALE GENOMIC DNA]</scope>
    <source>
        <strain evidence="10 11">JP610</strain>
    </source>
</reference>
<dbReference type="Gene3D" id="1.10.510.10">
    <property type="entry name" value="Transferase(Phosphotransferase) domain 1"/>
    <property type="match status" value="1"/>
</dbReference>
<protein>
    <submittedName>
        <fullName evidence="10">CAMK/CAMKL/CHK1 protein kinase</fullName>
    </submittedName>
</protein>
<feature type="binding site" evidence="7">
    <location>
        <begin position="184"/>
        <end position="185"/>
    </location>
    <ligand>
        <name>ATP</name>
        <dbReference type="ChEBI" id="CHEBI:30616"/>
    </ligand>
</feature>
<evidence type="ECO:0000259" key="9">
    <source>
        <dbReference type="PROSITE" id="PS50011"/>
    </source>
</evidence>
<dbReference type="InterPro" id="IPR008271">
    <property type="entry name" value="Ser/Thr_kinase_AS"/>
</dbReference>
<keyword evidence="4 10" id="KW-0418">Kinase</keyword>
<dbReference type="SUPFAM" id="SSF56112">
    <property type="entry name" value="Protein kinase-like (PK-like)"/>
    <property type="match status" value="1"/>
</dbReference>
<feature type="active site" description="Proton acceptor" evidence="6">
    <location>
        <position position="180"/>
    </location>
</feature>
<dbReference type="FunFam" id="1.10.510.10:FF:000571">
    <property type="entry name" value="Maternal embryonic leucine zipper kinase"/>
    <property type="match status" value="1"/>
</dbReference>
<dbReference type="GeneID" id="25909607"/>
<gene>
    <name evidence="10" type="ORF">SARC_09103</name>
</gene>
<keyword evidence="11" id="KW-1185">Reference proteome</keyword>
<evidence type="ECO:0000256" key="5">
    <source>
        <dbReference type="ARBA" id="ARBA00022840"/>
    </source>
</evidence>
<dbReference type="PROSITE" id="PS00108">
    <property type="entry name" value="PROTEIN_KINASE_ST"/>
    <property type="match status" value="1"/>
</dbReference>
<dbReference type="GO" id="GO:0004674">
    <property type="term" value="F:protein serine/threonine kinase activity"/>
    <property type="evidence" value="ECO:0007669"/>
    <property type="project" value="UniProtKB-KW"/>
</dbReference>
<evidence type="ECO:0000256" key="6">
    <source>
        <dbReference type="PIRSR" id="PIRSR630616-1"/>
    </source>
</evidence>
<evidence type="ECO:0000256" key="3">
    <source>
        <dbReference type="ARBA" id="ARBA00022741"/>
    </source>
</evidence>
<dbReference type="OrthoDB" id="6513151at2759"/>
<dbReference type="PROSITE" id="PS50011">
    <property type="entry name" value="PROTEIN_KINASE_DOM"/>
    <property type="match status" value="1"/>
</dbReference>
<dbReference type="InterPro" id="IPR030616">
    <property type="entry name" value="Aur-like"/>
</dbReference>
<dbReference type="SMART" id="SM00220">
    <property type="entry name" value="S_TKc"/>
    <property type="match status" value="1"/>
</dbReference>
<organism evidence="10 11">
    <name type="scientific">Sphaeroforma arctica JP610</name>
    <dbReference type="NCBI Taxonomy" id="667725"/>
    <lineage>
        <taxon>Eukaryota</taxon>
        <taxon>Ichthyosporea</taxon>
        <taxon>Ichthyophonida</taxon>
        <taxon>Sphaeroforma</taxon>
    </lineage>
</organism>
<dbReference type="AlphaFoldDB" id="A0A0L0FNQ5"/>
<keyword evidence="1" id="KW-0723">Serine/threonine-protein kinase</keyword>
<keyword evidence="3 7" id="KW-0547">Nucleotide-binding</keyword>
<evidence type="ECO:0000256" key="7">
    <source>
        <dbReference type="PIRSR" id="PIRSR630616-2"/>
    </source>
</evidence>
<dbReference type="PANTHER" id="PTHR24350">
    <property type="entry name" value="SERINE/THREONINE-PROTEIN KINASE IAL-RELATED"/>
    <property type="match status" value="1"/>
</dbReference>